<sequence>MSIDFKEIIDQYIRDLSTLPDSETSLDAILEKALLGDRELRRLFASSPQDPRLSVLHCGLIDLFSIPTTALRTRERRRTPTSQDCYGYMFPLPPSERRIHLSPSTVPTFEAFHRCWELFSHRILMKLTQDDWENVIVGGGSVLAALMAQFPMDMPVDQINKFYLGEAWGTSDIDLFIWGLSASQCNMRSCDLACHLCPESERSIFSQYVFPVYMGSDVCSRKTPAHFPFRPVQIVLRLYDSPAQVLAGFDVDAACCAFDGSRKVWVNPRSLTAIIRQANSIDISRRSPSYEMRLAKYAERGFEVYLPSLDRARVRPALYDRRLSRFPRGLARLLVLEKLYRNGYAYDCLKFPGKRVAVEKNVTLEGEDPLEGVAWDTLGIEQSWYDPEIRWCRVPYGPGWDADRIEKTFKKKNEFSNSTAPWNRVNGGRDSHKHVVFAGALEDCISGTFCERCAETGVILSSSTPETDRRIYIQGPLRFINKNPGAQLLTGSFQPINDEEWEAEAYISSVEEEYSVDHDG</sequence>
<dbReference type="Proteomes" id="UP000284706">
    <property type="component" value="Unassembled WGS sequence"/>
</dbReference>
<comment type="caution">
    <text evidence="1">The sequence shown here is derived from an EMBL/GenBank/DDBJ whole genome shotgun (WGS) entry which is preliminary data.</text>
</comment>
<protein>
    <submittedName>
        <fullName evidence="1">Uncharacterized protein</fullName>
    </submittedName>
</protein>
<evidence type="ECO:0000313" key="1">
    <source>
        <dbReference type="EMBL" id="PPQ82863.1"/>
    </source>
</evidence>
<name>A0A409WWG9_9AGAR</name>
<keyword evidence="2" id="KW-1185">Reference proteome</keyword>
<gene>
    <name evidence="1" type="ORF">CVT26_007475</name>
</gene>
<dbReference type="PANTHER" id="PTHR43558:SF6">
    <property type="entry name" value="REDUCTASE, PUTATIVE (AFU_ORTHOLOGUE AFUA_3G10540)-RELATED"/>
    <property type="match status" value="1"/>
</dbReference>
<dbReference type="AlphaFoldDB" id="A0A409WWG9"/>
<dbReference type="EMBL" id="NHYE01004696">
    <property type="protein sequence ID" value="PPQ82863.1"/>
    <property type="molecule type" value="Genomic_DNA"/>
</dbReference>
<evidence type="ECO:0000313" key="2">
    <source>
        <dbReference type="Proteomes" id="UP000284706"/>
    </source>
</evidence>
<organism evidence="1 2">
    <name type="scientific">Gymnopilus dilepis</name>
    <dbReference type="NCBI Taxonomy" id="231916"/>
    <lineage>
        <taxon>Eukaryota</taxon>
        <taxon>Fungi</taxon>
        <taxon>Dikarya</taxon>
        <taxon>Basidiomycota</taxon>
        <taxon>Agaricomycotina</taxon>
        <taxon>Agaricomycetes</taxon>
        <taxon>Agaricomycetidae</taxon>
        <taxon>Agaricales</taxon>
        <taxon>Agaricineae</taxon>
        <taxon>Hymenogastraceae</taxon>
        <taxon>Gymnopilus</taxon>
    </lineage>
</organism>
<dbReference type="STRING" id="231916.A0A409WWG9"/>
<dbReference type="InParanoid" id="A0A409WWG9"/>
<reference evidence="1 2" key="1">
    <citation type="journal article" date="2018" name="Evol. Lett.">
        <title>Horizontal gene cluster transfer increased hallucinogenic mushroom diversity.</title>
        <authorList>
            <person name="Reynolds H.T."/>
            <person name="Vijayakumar V."/>
            <person name="Gluck-Thaler E."/>
            <person name="Korotkin H.B."/>
            <person name="Matheny P.B."/>
            <person name="Slot J.C."/>
        </authorList>
    </citation>
    <scope>NUCLEOTIDE SEQUENCE [LARGE SCALE GENOMIC DNA]</scope>
    <source>
        <strain evidence="1 2">SRW20</strain>
    </source>
</reference>
<dbReference type="InterPro" id="IPR053354">
    <property type="entry name" value="MGDG_epimerase"/>
</dbReference>
<dbReference type="OrthoDB" id="539213at2759"/>
<dbReference type="PANTHER" id="PTHR43558">
    <property type="entry name" value="REDUCTASE, PUTATIVE (AFU_ORTHOLOGUE AFUA_3G10540)-RELATED"/>
    <property type="match status" value="1"/>
</dbReference>
<accession>A0A409WWG9</accession>
<proteinExistence type="predicted"/>